<dbReference type="RefSeq" id="WP_225700055.1">
    <property type="nucleotide sequence ID" value="NZ_JAIXNE010000011.1"/>
</dbReference>
<keyword evidence="3" id="KW-1185">Reference proteome</keyword>
<dbReference type="Proteomes" id="UP001139409">
    <property type="component" value="Unassembled WGS sequence"/>
</dbReference>
<comment type="caution">
    <text evidence="2">The sequence shown here is derived from an EMBL/GenBank/DDBJ whole genome shotgun (WGS) entry which is preliminary data.</text>
</comment>
<evidence type="ECO:0000256" key="1">
    <source>
        <dbReference type="SAM" id="Phobius"/>
    </source>
</evidence>
<keyword evidence="1" id="KW-0812">Transmembrane</keyword>
<dbReference type="AlphaFoldDB" id="A0A9X1HXL1"/>
<dbReference type="EMBL" id="JAIXNE010000011">
    <property type="protein sequence ID" value="MCA6079195.1"/>
    <property type="molecule type" value="Genomic_DNA"/>
</dbReference>
<keyword evidence="1" id="KW-0472">Membrane</keyword>
<evidence type="ECO:0000313" key="3">
    <source>
        <dbReference type="Proteomes" id="UP001139409"/>
    </source>
</evidence>
<name>A0A9X1HXL1_9BACT</name>
<feature type="transmembrane region" description="Helical" evidence="1">
    <location>
        <begin position="37"/>
        <end position="54"/>
    </location>
</feature>
<proteinExistence type="predicted"/>
<protein>
    <submittedName>
        <fullName evidence="2">Uncharacterized protein</fullName>
    </submittedName>
</protein>
<keyword evidence="1" id="KW-1133">Transmembrane helix</keyword>
<organism evidence="2 3">
    <name type="scientific">Fulvivirga sedimenti</name>
    <dbReference type="NCBI Taxonomy" id="2879465"/>
    <lineage>
        <taxon>Bacteria</taxon>
        <taxon>Pseudomonadati</taxon>
        <taxon>Bacteroidota</taxon>
        <taxon>Cytophagia</taxon>
        <taxon>Cytophagales</taxon>
        <taxon>Fulvivirgaceae</taxon>
        <taxon>Fulvivirga</taxon>
    </lineage>
</organism>
<accession>A0A9X1HXL1</accession>
<evidence type="ECO:0000313" key="2">
    <source>
        <dbReference type="EMBL" id="MCA6079195.1"/>
    </source>
</evidence>
<sequence length="64" mass="7157">MKKLTLTGALGFYPMLSMAHSGHGSWSGTALHYLTSFWHILPLLLSLMLVVFIVRKIRTANKKA</sequence>
<reference evidence="2" key="1">
    <citation type="submission" date="2021-09" db="EMBL/GenBank/DDBJ databases">
        <title>Fulvivirga sp. isolated from coastal sediment.</title>
        <authorList>
            <person name="Yu H."/>
        </authorList>
    </citation>
    <scope>NUCLEOTIDE SEQUENCE</scope>
    <source>
        <strain evidence="2">1062</strain>
    </source>
</reference>
<gene>
    <name evidence="2" type="ORF">LDX50_30260</name>
</gene>